<evidence type="ECO:0000256" key="1">
    <source>
        <dbReference type="ARBA" id="ARBA00001974"/>
    </source>
</evidence>
<dbReference type="SUPFAM" id="SSF54373">
    <property type="entry name" value="FAD-linked reductases, C-terminal domain"/>
    <property type="match status" value="1"/>
</dbReference>
<dbReference type="InterPro" id="IPR023209">
    <property type="entry name" value="DAO"/>
</dbReference>
<gene>
    <name evidence="9" type="ORF">B5V51_10609</name>
</gene>
<organism evidence="9">
    <name type="scientific">Heliothis virescens</name>
    <name type="common">Tobacco budworm moth</name>
    <dbReference type="NCBI Taxonomy" id="7102"/>
    <lineage>
        <taxon>Eukaryota</taxon>
        <taxon>Metazoa</taxon>
        <taxon>Ecdysozoa</taxon>
        <taxon>Arthropoda</taxon>
        <taxon>Hexapoda</taxon>
        <taxon>Insecta</taxon>
        <taxon>Pterygota</taxon>
        <taxon>Neoptera</taxon>
        <taxon>Endopterygota</taxon>
        <taxon>Lepidoptera</taxon>
        <taxon>Glossata</taxon>
        <taxon>Ditrysia</taxon>
        <taxon>Noctuoidea</taxon>
        <taxon>Noctuidae</taxon>
        <taxon>Heliothinae</taxon>
        <taxon>Heliothis</taxon>
    </lineage>
</organism>
<name>A0A2A4JW16_HELVI</name>
<keyword evidence="6" id="KW-0560">Oxidoreductase</keyword>
<dbReference type="PIRSF" id="PIRSF000189">
    <property type="entry name" value="D-aa_oxidase"/>
    <property type="match status" value="1"/>
</dbReference>
<feature type="binding site" evidence="7">
    <location>
        <begin position="303"/>
        <end position="308"/>
    </location>
    <ligand>
        <name>FAD</name>
        <dbReference type="ChEBI" id="CHEBI:57692"/>
    </ligand>
</feature>
<dbReference type="GO" id="GO:0071949">
    <property type="term" value="F:FAD binding"/>
    <property type="evidence" value="ECO:0007669"/>
    <property type="project" value="InterPro"/>
</dbReference>
<dbReference type="PANTHER" id="PTHR11530">
    <property type="entry name" value="D-AMINO ACID OXIDASE"/>
    <property type="match status" value="1"/>
</dbReference>
<protein>
    <recommendedName>
        <fullName evidence="8">FAD dependent oxidoreductase domain-containing protein</fullName>
    </recommendedName>
</protein>
<evidence type="ECO:0000256" key="3">
    <source>
        <dbReference type="ARBA" id="ARBA00006730"/>
    </source>
</evidence>
<evidence type="ECO:0000256" key="7">
    <source>
        <dbReference type="PIRSR" id="PIRSR000189-1"/>
    </source>
</evidence>
<dbReference type="PANTHER" id="PTHR11530:SF11">
    <property type="entry name" value="D-ASPARTATE OXIDASE"/>
    <property type="match status" value="1"/>
</dbReference>
<dbReference type="Gene3D" id="3.30.9.10">
    <property type="entry name" value="D-Amino Acid Oxidase, subunit A, domain 2"/>
    <property type="match status" value="1"/>
</dbReference>
<dbReference type="Gene3D" id="3.40.50.720">
    <property type="entry name" value="NAD(P)-binding Rossmann-like Domain"/>
    <property type="match status" value="1"/>
</dbReference>
<feature type="binding site" evidence="7">
    <location>
        <position position="304"/>
    </location>
    <ligand>
        <name>D-dopa</name>
        <dbReference type="ChEBI" id="CHEBI:149689"/>
    </ligand>
</feature>
<dbReference type="GO" id="GO:0003884">
    <property type="term" value="F:D-amino-acid oxidase activity"/>
    <property type="evidence" value="ECO:0007669"/>
    <property type="project" value="InterPro"/>
</dbReference>
<reference evidence="9" key="1">
    <citation type="submission" date="2017-09" db="EMBL/GenBank/DDBJ databases">
        <title>Contemporary evolution of a Lepidopteran species, Heliothis virescens, in response to modern agricultural practices.</title>
        <authorList>
            <person name="Fritz M.L."/>
            <person name="Deyonke A.M."/>
            <person name="Papanicolaou A."/>
            <person name="Micinski S."/>
            <person name="Westbrook J."/>
            <person name="Gould F."/>
        </authorList>
    </citation>
    <scope>NUCLEOTIDE SEQUENCE [LARGE SCALE GENOMIC DNA]</scope>
    <source>
        <strain evidence="9">HvINT-</strain>
        <tissue evidence="9">Whole body</tissue>
    </source>
</reference>
<dbReference type="InterPro" id="IPR006076">
    <property type="entry name" value="FAD-dep_OxRdtase"/>
</dbReference>
<keyword evidence="4" id="KW-0285">Flavoprotein</keyword>
<comment type="cofactor">
    <cofactor evidence="1 7">
        <name>FAD</name>
        <dbReference type="ChEBI" id="CHEBI:57692"/>
    </cofactor>
</comment>
<dbReference type="GO" id="GO:0019478">
    <property type="term" value="P:D-amino acid catabolic process"/>
    <property type="evidence" value="ECO:0007669"/>
    <property type="project" value="TreeGrafter"/>
</dbReference>
<dbReference type="Pfam" id="PF01266">
    <property type="entry name" value="DAO"/>
    <property type="match status" value="1"/>
</dbReference>
<evidence type="ECO:0000256" key="6">
    <source>
        <dbReference type="ARBA" id="ARBA00023002"/>
    </source>
</evidence>
<dbReference type="GO" id="GO:0005782">
    <property type="term" value="C:peroxisomal matrix"/>
    <property type="evidence" value="ECO:0007669"/>
    <property type="project" value="UniProtKB-SubCell"/>
</dbReference>
<evidence type="ECO:0000256" key="4">
    <source>
        <dbReference type="ARBA" id="ARBA00022630"/>
    </source>
</evidence>
<feature type="binding site" evidence="7">
    <location>
        <position position="278"/>
    </location>
    <ligand>
        <name>D-dopa</name>
        <dbReference type="ChEBI" id="CHEBI:149689"/>
    </ligand>
</feature>
<evidence type="ECO:0000313" key="9">
    <source>
        <dbReference type="EMBL" id="PCG75976.1"/>
    </source>
</evidence>
<dbReference type="STRING" id="7102.A0A2A4JW16"/>
<accession>A0A2A4JW16</accession>
<feature type="binding site" evidence="7">
    <location>
        <position position="184"/>
    </location>
    <ligand>
        <name>FAD</name>
        <dbReference type="ChEBI" id="CHEBI:57692"/>
    </ligand>
</feature>
<sequence>MVKIVVLGAGVNGVTCAVKIKEKYKDFQVVLMSSEFSPNTTGDGSGGLWYPYLCGDTPCKLIEKWGGDTYNFLQELWRSAGTGVCMMPIYSFYRNREKFRTPEWRHMVQEYHELDDKQLEFYSRMYSAEYGAGLTFKTFVVSPPALLTYLTKRFERAGGTLLQAKLTSLQDPILDSFDVVVNCTGLGARVLVPDDKVVPVRGQIAKVKAPWIKEVVIDEDGGNYIIPNADTCVLGGTHQNDFSTEIDPKDTEFIMEGCKKMMPALEHAQLVSHWAGLRPGRDAIRLEPEQRNGKLYIHNYGHGGSGFTLFWGCGEEVLQILEKEINKNKSLCRISKL</sequence>
<evidence type="ECO:0000259" key="8">
    <source>
        <dbReference type="Pfam" id="PF01266"/>
    </source>
</evidence>
<feature type="binding site" evidence="7">
    <location>
        <position position="224"/>
    </location>
    <ligand>
        <name>D-dopa</name>
        <dbReference type="ChEBI" id="CHEBI:149689"/>
    </ligand>
</feature>
<comment type="similarity">
    <text evidence="3">Belongs to the DAMOX/DASOX family.</text>
</comment>
<feature type="domain" description="FAD dependent oxidoreductase" evidence="8">
    <location>
        <begin position="3"/>
        <end position="317"/>
    </location>
</feature>
<evidence type="ECO:0000256" key="5">
    <source>
        <dbReference type="ARBA" id="ARBA00022827"/>
    </source>
</evidence>
<keyword evidence="5 7" id="KW-0274">FAD</keyword>
<dbReference type="AlphaFoldDB" id="A0A2A4JW16"/>
<dbReference type="SUPFAM" id="SSF51971">
    <property type="entry name" value="Nucleotide-binding domain"/>
    <property type="match status" value="1"/>
</dbReference>
<dbReference type="EMBL" id="NWSH01000508">
    <property type="protein sequence ID" value="PCG75976.1"/>
    <property type="molecule type" value="Genomic_DNA"/>
</dbReference>
<proteinExistence type="inferred from homology"/>
<comment type="caution">
    <text evidence="9">The sequence shown here is derived from an EMBL/GenBank/DDBJ whole genome shotgun (WGS) entry which is preliminary data.</text>
</comment>
<evidence type="ECO:0000256" key="2">
    <source>
        <dbReference type="ARBA" id="ARBA00004253"/>
    </source>
</evidence>
<comment type="subcellular location">
    <subcellularLocation>
        <location evidence="2">Peroxisome matrix</location>
    </subcellularLocation>
</comment>